<proteinExistence type="predicted"/>
<reference evidence="2" key="1">
    <citation type="submission" date="2021-03" db="EMBL/GenBank/DDBJ databases">
        <title>Draft genome sequence of rust myrtle Austropuccinia psidii MF-1, a brazilian biotype.</title>
        <authorList>
            <person name="Quecine M.C."/>
            <person name="Pachon D.M.R."/>
            <person name="Bonatelli M.L."/>
            <person name="Correr F.H."/>
            <person name="Franceschini L.M."/>
            <person name="Leite T.F."/>
            <person name="Margarido G.R.A."/>
            <person name="Almeida C.A."/>
            <person name="Ferrarezi J.A."/>
            <person name="Labate C.A."/>
        </authorList>
    </citation>
    <scope>NUCLEOTIDE SEQUENCE</scope>
    <source>
        <strain evidence="2">MF-1</strain>
    </source>
</reference>
<sequence length="393" mass="44448">MCLQPDQEPAITIKPAPRKVIDMMTAEANHLQKAKGQLMTSKVINCVILKLKTLFYLQKRAETSTRSLREHLQSQPECSQQCIAAQRVPDPCISVEKLHEFLPDCEKIPGPSQHLQVAQWMESIDGKEEHDALNSRMEEKQHSTTQASAKNRPSGEKKQFQREKAATSSEQGQRKGISHKASQPGLQDSKDSTGCQGKRISDGEKNDGITKEGGSQIKISEMIYDIFDAIPELYEAITDVKRHISDKNLSICNNFKSNNLSLSQINRTLICFEKALRTIKISNNDNSFGNKINEQSAIIKELTEKYSRFNINDKSETIIKPAISTSKEDNKKALDDIPTSFTEVKTCIIGLKKCFDTSKEEISKLTIKLNEVISDNTKKTELWNELKYKEEYH</sequence>
<keyword evidence="3" id="KW-1185">Reference proteome</keyword>
<dbReference type="AlphaFoldDB" id="A0A9Q3DG41"/>
<organism evidence="2 3">
    <name type="scientific">Austropuccinia psidii MF-1</name>
    <dbReference type="NCBI Taxonomy" id="1389203"/>
    <lineage>
        <taxon>Eukaryota</taxon>
        <taxon>Fungi</taxon>
        <taxon>Dikarya</taxon>
        <taxon>Basidiomycota</taxon>
        <taxon>Pucciniomycotina</taxon>
        <taxon>Pucciniomycetes</taxon>
        <taxon>Pucciniales</taxon>
        <taxon>Sphaerophragmiaceae</taxon>
        <taxon>Austropuccinia</taxon>
    </lineage>
</organism>
<gene>
    <name evidence="2" type="ORF">O181_041112</name>
</gene>
<protein>
    <submittedName>
        <fullName evidence="2">Uncharacterized protein</fullName>
    </submittedName>
</protein>
<dbReference type="EMBL" id="AVOT02016299">
    <property type="protein sequence ID" value="MBW0501397.1"/>
    <property type="molecule type" value="Genomic_DNA"/>
</dbReference>
<name>A0A9Q3DG41_9BASI</name>
<evidence type="ECO:0000313" key="3">
    <source>
        <dbReference type="Proteomes" id="UP000765509"/>
    </source>
</evidence>
<feature type="compositionally biased region" description="Basic and acidic residues" evidence="1">
    <location>
        <begin position="153"/>
        <end position="165"/>
    </location>
</feature>
<dbReference type="Proteomes" id="UP000765509">
    <property type="component" value="Unassembled WGS sequence"/>
</dbReference>
<feature type="compositionally biased region" description="Basic and acidic residues" evidence="1">
    <location>
        <begin position="127"/>
        <end position="142"/>
    </location>
</feature>
<feature type="region of interest" description="Disordered" evidence="1">
    <location>
        <begin position="127"/>
        <end position="213"/>
    </location>
</feature>
<evidence type="ECO:0000256" key="1">
    <source>
        <dbReference type="SAM" id="MobiDB-lite"/>
    </source>
</evidence>
<accession>A0A9Q3DG41</accession>
<feature type="compositionally biased region" description="Basic and acidic residues" evidence="1">
    <location>
        <begin position="199"/>
        <end position="210"/>
    </location>
</feature>
<evidence type="ECO:0000313" key="2">
    <source>
        <dbReference type="EMBL" id="MBW0501397.1"/>
    </source>
</evidence>
<comment type="caution">
    <text evidence="2">The sequence shown here is derived from an EMBL/GenBank/DDBJ whole genome shotgun (WGS) entry which is preliminary data.</text>
</comment>